<dbReference type="RefSeq" id="WP_143113023.1">
    <property type="nucleotide sequence ID" value="NZ_CABFNH010000014.1"/>
</dbReference>
<dbReference type="AlphaFoldDB" id="A0A508YNH0"/>
<evidence type="ECO:0000313" key="1">
    <source>
        <dbReference type="EMBL" id="VTZ90307.1"/>
    </source>
</evidence>
<gene>
    <name evidence="1" type="ORF">LMUP508_01110</name>
</gene>
<sequence>MNKEKRVKKVAKTAQKAIGTFNCTINELPELEATELLIILYGVFLDVANNLELDPDSLYFFMKESIGYTKTADGYALNFPSDLIQGDDE</sequence>
<name>A0A508YNH0_LIMMU</name>
<reference evidence="1 2" key="1">
    <citation type="submission" date="2019-06" db="EMBL/GenBank/DDBJ databases">
        <authorList>
            <person name="Rodrigo-Torres L."/>
            <person name="Arahal R. D."/>
            <person name="Lucena T."/>
        </authorList>
    </citation>
    <scope>NUCLEOTIDE SEQUENCE [LARGE SCALE GENOMIC DNA]</scope>
    <source>
        <strain evidence="1 2">INIA P508</strain>
    </source>
</reference>
<evidence type="ECO:0000313" key="2">
    <source>
        <dbReference type="Proteomes" id="UP000365705"/>
    </source>
</evidence>
<proteinExistence type="predicted"/>
<dbReference type="Proteomes" id="UP000365705">
    <property type="component" value="Unassembled WGS sequence"/>
</dbReference>
<organism evidence="1 2">
    <name type="scientific">Limosilactobacillus mucosae</name>
    <name type="common">Lactobacillus mucosae</name>
    <dbReference type="NCBI Taxonomy" id="97478"/>
    <lineage>
        <taxon>Bacteria</taxon>
        <taxon>Bacillati</taxon>
        <taxon>Bacillota</taxon>
        <taxon>Bacilli</taxon>
        <taxon>Lactobacillales</taxon>
        <taxon>Lactobacillaceae</taxon>
        <taxon>Limosilactobacillus</taxon>
    </lineage>
</organism>
<protein>
    <submittedName>
        <fullName evidence="1">Uncharacterized protein</fullName>
    </submittedName>
</protein>
<accession>A0A508YNH0</accession>
<dbReference type="EMBL" id="CABFNH010000014">
    <property type="protein sequence ID" value="VTZ90307.1"/>
    <property type="molecule type" value="Genomic_DNA"/>
</dbReference>